<dbReference type="InterPro" id="IPR036291">
    <property type="entry name" value="NAD(P)-bd_dom_sf"/>
</dbReference>
<dbReference type="Pfam" id="PF00106">
    <property type="entry name" value="adh_short"/>
    <property type="match status" value="1"/>
</dbReference>
<dbReference type="InterPro" id="IPR057326">
    <property type="entry name" value="KR_dom"/>
</dbReference>
<dbReference type="InterPro" id="IPR002347">
    <property type="entry name" value="SDR_fam"/>
</dbReference>
<feature type="region of interest" description="Disordered" evidence="3">
    <location>
        <begin position="1"/>
        <end position="22"/>
    </location>
</feature>
<reference evidence="5 6" key="1">
    <citation type="submission" date="2023-04" db="EMBL/GenBank/DDBJ databases">
        <title>Funneling lignin-derived compounds into biodiesel using alkali-halophilic Citricoccus sp. P2.</title>
        <authorList>
            <person name="Luo C.-B."/>
        </authorList>
    </citation>
    <scope>NUCLEOTIDE SEQUENCE [LARGE SCALE GENOMIC DNA]</scope>
    <source>
        <strain evidence="5 6">P2</strain>
    </source>
</reference>
<proteinExistence type="inferred from homology"/>
<accession>A0ABY8H672</accession>
<organism evidence="5 6">
    <name type="scientific">Citricoccus muralis</name>
    <dbReference type="NCBI Taxonomy" id="169134"/>
    <lineage>
        <taxon>Bacteria</taxon>
        <taxon>Bacillati</taxon>
        <taxon>Actinomycetota</taxon>
        <taxon>Actinomycetes</taxon>
        <taxon>Micrococcales</taxon>
        <taxon>Micrococcaceae</taxon>
        <taxon>Citricoccus</taxon>
    </lineage>
</organism>
<dbReference type="RefSeq" id="WP_278157741.1">
    <property type="nucleotide sequence ID" value="NZ_CP121252.1"/>
</dbReference>
<dbReference type="Gene3D" id="3.40.50.720">
    <property type="entry name" value="NAD(P)-binding Rossmann-like Domain"/>
    <property type="match status" value="1"/>
</dbReference>
<dbReference type="SUPFAM" id="SSF51735">
    <property type="entry name" value="NAD(P)-binding Rossmann-fold domains"/>
    <property type="match status" value="1"/>
</dbReference>
<evidence type="ECO:0000256" key="3">
    <source>
        <dbReference type="SAM" id="MobiDB-lite"/>
    </source>
</evidence>
<feature type="domain" description="Ketoreductase" evidence="4">
    <location>
        <begin position="23"/>
        <end position="191"/>
    </location>
</feature>
<dbReference type="PRINTS" id="PR00081">
    <property type="entry name" value="GDHRDH"/>
</dbReference>
<dbReference type="SMART" id="SM00822">
    <property type="entry name" value="PKS_KR"/>
    <property type="match status" value="1"/>
</dbReference>
<keyword evidence="6" id="KW-1185">Reference proteome</keyword>
<dbReference type="PROSITE" id="PS00061">
    <property type="entry name" value="ADH_SHORT"/>
    <property type="match status" value="1"/>
</dbReference>
<evidence type="ECO:0000256" key="1">
    <source>
        <dbReference type="ARBA" id="ARBA00006484"/>
    </source>
</evidence>
<dbReference type="EMBL" id="CP121252">
    <property type="protein sequence ID" value="WFP16640.1"/>
    <property type="molecule type" value="Genomic_DNA"/>
</dbReference>
<dbReference type="PANTHER" id="PTHR44196:SF1">
    <property type="entry name" value="DEHYDROGENASE_REDUCTASE SDR FAMILY MEMBER 7B"/>
    <property type="match status" value="1"/>
</dbReference>
<keyword evidence="2" id="KW-0560">Oxidoreductase</keyword>
<evidence type="ECO:0000313" key="5">
    <source>
        <dbReference type="EMBL" id="WFP16640.1"/>
    </source>
</evidence>
<protein>
    <submittedName>
        <fullName evidence="5">SDR family NAD(P)-dependent oxidoreductase</fullName>
    </submittedName>
</protein>
<feature type="compositionally biased region" description="Low complexity" evidence="3">
    <location>
        <begin position="1"/>
        <end position="14"/>
    </location>
</feature>
<comment type="similarity">
    <text evidence="1">Belongs to the short-chain dehydrogenases/reductases (SDR) family.</text>
</comment>
<gene>
    <name evidence="5" type="ORF">P8192_00495</name>
</gene>
<evidence type="ECO:0000259" key="4">
    <source>
        <dbReference type="SMART" id="SM00822"/>
    </source>
</evidence>
<dbReference type="InterPro" id="IPR020904">
    <property type="entry name" value="Sc_DH/Rdtase_CS"/>
</dbReference>
<evidence type="ECO:0000256" key="2">
    <source>
        <dbReference type="ARBA" id="ARBA00023002"/>
    </source>
</evidence>
<evidence type="ECO:0000313" key="6">
    <source>
        <dbReference type="Proteomes" id="UP001219037"/>
    </source>
</evidence>
<sequence length="237" mass="25048">MSDSTPDSAASTPSTPAPDRPCAVVSGATSGIGRAVVDQLTEHGWQVIALGRSRQRLDELAAHPQITSMALDLTADDLSTVMPERVDAVVHAAGLLPTASIEEITDAEWDEVFAVNVTAAMRLARAGLPALRRSQGTIVFLNSGAGVFDRPKNTVYGATKHALRGFANGLRADVEHDGVRVTSVYPGPTDTPMLAEPKDRSVMIQPATVARAVVGAILASDDTQLTDIHVRPRAELR</sequence>
<dbReference type="Proteomes" id="UP001219037">
    <property type="component" value="Chromosome"/>
</dbReference>
<name>A0ABY8H672_9MICC</name>
<dbReference type="PANTHER" id="PTHR44196">
    <property type="entry name" value="DEHYDROGENASE/REDUCTASE SDR FAMILY MEMBER 7B"/>
    <property type="match status" value="1"/>
</dbReference>